<organism evidence="4 5">
    <name type="scientific">Candidatus Yanofskybacteria bacterium GW2011_GWD2_39_48</name>
    <dbReference type="NCBI Taxonomy" id="1619031"/>
    <lineage>
        <taxon>Bacteria</taxon>
        <taxon>Candidatus Yanofskyibacteriota</taxon>
    </lineage>
</organism>
<dbReference type="PANTHER" id="PTHR47505:SF1">
    <property type="entry name" value="DNA UTILIZATION PROTEIN YHGH"/>
    <property type="match status" value="1"/>
</dbReference>
<keyword evidence="4" id="KW-0328">Glycosyltransferase</keyword>
<sequence length="241" mass="26879">MNLLSKINEWVLDLVFPSRCIGCGRIGESYVCNHCLVGVPINKNFRCIDCGLKTNLGITCLSCSEDNSIDQLLVVADYDNWLVKKAIQCLKYNFIQELANPLSSLADKYIKWLSGERDYQIFTDDTIITAVPLSRKRNNWRGFNQSELIAKNIAGRFLINSDFKLLVRAGLIKPQVEIENREKRIRNIQNTISLNDNVSVAGRRIIVVDDVSTTGTTLNACARALKGGGAKEVISLVIARG</sequence>
<dbReference type="Pfam" id="PF00156">
    <property type="entry name" value="Pribosyltran"/>
    <property type="match status" value="1"/>
</dbReference>
<gene>
    <name evidence="4" type="ORF">UT53_C0003G0025</name>
</gene>
<name>A0A0G0RN38_9BACT</name>
<proteinExistence type="inferred from homology"/>
<dbReference type="PANTHER" id="PTHR47505">
    <property type="entry name" value="DNA UTILIZATION PROTEIN YHGH"/>
    <property type="match status" value="1"/>
</dbReference>
<protein>
    <submittedName>
        <fullName evidence="4">Phosphoribosyltransferase</fullName>
    </submittedName>
</protein>
<reference evidence="4 5" key="1">
    <citation type="journal article" date="2015" name="Nature">
        <title>rRNA introns, odd ribosomes, and small enigmatic genomes across a large radiation of phyla.</title>
        <authorList>
            <person name="Brown C.T."/>
            <person name="Hug L.A."/>
            <person name="Thomas B.C."/>
            <person name="Sharon I."/>
            <person name="Castelle C.J."/>
            <person name="Singh A."/>
            <person name="Wilkins M.J."/>
            <person name="Williams K.H."/>
            <person name="Banfield J.F."/>
        </authorList>
    </citation>
    <scope>NUCLEOTIDE SEQUENCE [LARGE SCALE GENOMIC DNA]</scope>
</reference>
<dbReference type="InterPro" id="IPR051910">
    <property type="entry name" value="ComF/GntX_DNA_util-trans"/>
</dbReference>
<evidence type="ECO:0000256" key="1">
    <source>
        <dbReference type="ARBA" id="ARBA00008007"/>
    </source>
</evidence>
<dbReference type="EMBL" id="LBXD01000003">
    <property type="protein sequence ID" value="KKR23960.1"/>
    <property type="molecule type" value="Genomic_DNA"/>
</dbReference>
<dbReference type="InterPro" id="IPR044005">
    <property type="entry name" value="DZR_2"/>
</dbReference>
<evidence type="ECO:0000259" key="2">
    <source>
        <dbReference type="Pfam" id="PF00156"/>
    </source>
</evidence>
<evidence type="ECO:0000313" key="5">
    <source>
        <dbReference type="Proteomes" id="UP000034764"/>
    </source>
</evidence>
<dbReference type="Proteomes" id="UP000034764">
    <property type="component" value="Unassembled WGS sequence"/>
</dbReference>
<feature type="domain" description="Phosphoribosyltransferase" evidence="2">
    <location>
        <begin position="195"/>
        <end position="239"/>
    </location>
</feature>
<dbReference type="GO" id="GO:0016757">
    <property type="term" value="F:glycosyltransferase activity"/>
    <property type="evidence" value="ECO:0007669"/>
    <property type="project" value="UniProtKB-KW"/>
</dbReference>
<dbReference type="InterPro" id="IPR029057">
    <property type="entry name" value="PRTase-like"/>
</dbReference>
<dbReference type="SUPFAM" id="SSF53271">
    <property type="entry name" value="PRTase-like"/>
    <property type="match status" value="1"/>
</dbReference>
<dbReference type="CDD" id="cd06223">
    <property type="entry name" value="PRTases_typeI"/>
    <property type="match status" value="1"/>
</dbReference>
<dbReference type="AlphaFoldDB" id="A0A0G0RN38"/>
<feature type="domain" description="Double zinc ribbon" evidence="3">
    <location>
        <begin position="11"/>
        <end position="63"/>
    </location>
</feature>
<keyword evidence="4" id="KW-0808">Transferase</keyword>
<comment type="caution">
    <text evidence="4">The sequence shown here is derived from an EMBL/GenBank/DDBJ whole genome shotgun (WGS) entry which is preliminary data.</text>
</comment>
<dbReference type="InterPro" id="IPR000836">
    <property type="entry name" value="PRTase_dom"/>
</dbReference>
<dbReference type="Pfam" id="PF18912">
    <property type="entry name" value="DZR_2"/>
    <property type="match status" value="1"/>
</dbReference>
<evidence type="ECO:0000259" key="3">
    <source>
        <dbReference type="Pfam" id="PF18912"/>
    </source>
</evidence>
<evidence type="ECO:0000313" key="4">
    <source>
        <dbReference type="EMBL" id="KKR23960.1"/>
    </source>
</evidence>
<dbReference type="Gene3D" id="3.40.50.2020">
    <property type="match status" value="1"/>
</dbReference>
<comment type="similarity">
    <text evidence="1">Belongs to the ComF/GntX family.</text>
</comment>
<accession>A0A0G0RN38</accession>